<dbReference type="PANTHER" id="PTHR30055">
    <property type="entry name" value="HTH-TYPE TRANSCRIPTIONAL REGULATOR RUTR"/>
    <property type="match status" value="1"/>
</dbReference>
<dbReference type="SUPFAM" id="SSF46689">
    <property type="entry name" value="Homeodomain-like"/>
    <property type="match status" value="1"/>
</dbReference>
<dbReference type="AlphaFoldDB" id="A0A6N4WEY6"/>
<dbReference type="GO" id="GO:0000976">
    <property type="term" value="F:transcription cis-regulatory region binding"/>
    <property type="evidence" value="ECO:0007669"/>
    <property type="project" value="TreeGrafter"/>
</dbReference>
<dbReference type="PANTHER" id="PTHR30055:SF234">
    <property type="entry name" value="HTH-TYPE TRANSCRIPTIONAL REGULATOR BETI"/>
    <property type="match status" value="1"/>
</dbReference>
<proteinExistence type="predicted"/>
<sequence>MPSPERGLTQPQRVETSRRRLMAAAAELIVEKGWEATTAAEIGRRAGYSRTMVHARYGSKDALLEEFVEEYISMLNPDPDPASTGLNQVLAHLDRIRDVYANDPDVLRAMFVANFEALKTTSPLRERVNHQLAAGVRKVTASLRKGLRDGSVRPGIDVSVASADITAATFGAAFLWLALPARFDVERELANTRQRIIQDYGAAGAAQGRMTR</sequence>
<dbReference type="RefSeq" id="WP_246224322.1">
    <property type="nucleotide sequence ID" value="NZ_AP022620.1"/>
</dbReference>
<evidence type="ECO:0000259" key="5">
    <source>
        <dbReference type="PROSITE" id="PS50977"/>
    </source>
</evidence>
<protein>
    <submittedName>
        <fullName evidence="6">TetR family transcriptional regulator</fullName>
    </submittedName>
</protein>
<keyword evidence="1" id="KW-0805">Transcription regulation</keyword>
<feature type="domain" description="HTH tetR-type" evidence="5">
    <location>
        <begin position="15"/>
        <end position="75"/>
    </location>
</feature>
<dbReference type="InterPro" id="IPR036271">
    <property type="entry name" value="Tet_transcr_reg_TetR-rel_C_sf"/>
</dbReference>
<evidence type="ECO:0000256" key="1">
    <source>
        <dbReference type="ARBA" id="ARBA00023015"/>
    </source>
</evidence>
<dbReference type="Proteomes" id="UP000467249">
    <property type="component" value="Chromosome"/>
</dbReference>
<gene>
    <name evidence="6" type="ORF">MANY_30780</name>
</gene>
<dbReference type="Pfam" id="PF00440">
    <property type="entry name" value="TetR_N"/>
    <property type="match status" value="1"/>
</dbReference>
<evidence type="ECO:0000313" key="6">
    <source>
        <dbReference type="EMBL" id="BBZ77741.1"/>
    </source>
</evidence>
<keyword evidence="3" id="KW-0804">Transcription</keyword>
<dbReference type="KEGG" id="many:MANY_30780"/>
<dbReference type="GO" id="GO:0003700">
    <property type="term" value="F:DNA-binding transcription factor activity"/>
    <property type="evidence" value="ECO:0007669"/>
    <property type="project" value="TreeGrafter"/>
</dbReference>
<dbReference type="Gene3D" id="1.10.357.10">
    <property type="entry name" value="Tetracycline Repressor, domain 2"/>
    <property type="match status" value="1"/>
</dbReference>
<keyword evidence="2 4" id="KW-0238">DNA-binding</keyword>
<dbReference type="InterPro" id="IPR001647">
    <property type="entry name" value="HTH_TetR"/>
</dbReference>
<dbReference type="PRINTS" id="PR00455">
    <property type="entry name" value="HTHTETR"/>
</dbReference>
<reference evidence="6 7" key="1">
    <citation type="journal article" date="2019" name="Emerg. Microbes Infect.">
        <title>Comprehensive subspecies identification of 175 nontuberculous mycobacteria species based on 7547 genomic profiles.</title>
        <authorList>
            <person name="Matsumoto Y."/>
            <person name="Kinjo T."/>
            <person name="Motooka D."/>
            <person name="Nabeya D."/>
            <person name="Jung N."/>
            <person name="Uechi K."/>
            <person name="Horii T."/>
            <person name="Iida T."/>
            <person name="Fujita J."/>
            <person name="Nakamura S."/>
        </authorList>
    </citation>
    <scope>NUCLEOTIDE SEQUENCE [LARGE SCALE GENOMIC DNA]</scope>
    <source>
        <strain evidence="6 7">JCM 30275</strain>
    </source>
</reference>
<evidence type="ECO:0000256" key="3">
    <source>
        <dbReference type="ARBA" id="ARBA00023163"/>
    </source>
</evidence>
<dbReference type="EMBL" id="AP022620">
    <property type="protein sequence ID" value="BBZ77741.1"/>
    <property type="molecule type" value="Genomic_DNA"/>
</dbReference>
<evidence type="ECO:0000256" key="2">
    <source>
        <dbReference type="ARBA" id="ARBA00023125"/>
    </source>
</evidence>
<organism evidence="6 7">
    <name type="scientific">Mycolicibacterium anyangense</name>
    <dbReference type="NCBI Taxonomy" id="1431246"/>
    <lineage>
        <taxon>Bacteria</taxon>
        <taxon>Bacillati</taxon>
        <taxon>Actinomycetota</taxon>
        <taxon>Actinomycetes</taxon>
        <taxon>Mycobacteriales</taxon>
        <taxon>Mycobacteriaceae</taxon>
        <taxon>Mycolicibacterium</taxon>
    </lineage>
</organism>
<keyword evidence="7" id="KW-1185">Reference proteome</keyword>
<dbReference type="PROSITE" id="PS50977">
    <property type="entry name" value="HTH_TETR_2"/>
    <property type="match status" value="1"/>
</dbReference>
<dbReference type="SUPFAM" id="SSF48498">
    <property type="entry name" value="Tetracyclin repressor-like, C-terminal domain"/>
    <property type="match status" value="1"/>
</dbReference>
<dbReference type="InterPro" id="IPR050109">
    <property type="entry name" value="HTH-type_TetR-like_transc_reg"/>
</dbReference>
<name>A0A6N4WEY6_9MYCO</name>
<accession>A0A6N4WEY6</accession>
<feature type="DNA-binding region" description="H-T-H motif" evidence="4">
    <location>
        <begin position="38"/>
        <end position="57"/>
    </location>
</feature>
<evidence type="ECO:0000313" key="7">
    <source>
        <dbReference type="Proteomes" id="UP000467249"/>
    </source>
</evidence>
<dbReference type="InterPro" id="IPR009057">
    <property type="entry name" value="Homeodomain-like_sf"/>
</dbReference>
<evidence type="ECO:0000256" key="4">
    <source>
        <dbReference type="PROSITE-ProRule" id="PRU00335"/>
    </source>
</evidence>